<proteinExistence type="predicted"/>
<dbReference type="EMBL" id="CAJJDN010000254">
    <property type="protein sequence ID" value="CAD8129990.1"/>
    <property type="molecule type" value="Genomic_DNA"/>
</dbReference>
<name>A0A8S1RRR0_9CILI</name>
<protein>
    <submittedName>
        <fullName evidence="1">Uncharacterized protein</fullName>
    </submittedName>
</protein>
<dbReference type="AlphaFoldDB" id="A0A8S1RRR0"/>
<evidence type="ECO:0000313" key="1">
    <source>
        <dbReference type="EMBL" id="CAD8129990.1"/>
    </source>
</evidence>
<accession>A0A8S1RRR0</accession>
<dbReference type="Proteomes" id="UP000692954">
    <property type="component" value="Unassembled WGS sequence"/>
</dbReference>
<comment type="caution">
    <text evidence="1">The sequence shown here is derived from an EMBL/GenBank/DDBJ whole genome shotgun (WGS) entry which is preliminary data.</text>
</comment>
<evidence type="ECO:0000313" key="2">
    <source>
        <dbReference type="Proteomes" id="UP000692954"/>
    </source>
</evidence>
<gene>
    <name evidence="1" type="ORF">PSON_ATCC_30995.1.T2540020</name>
</gene>
<sequence length="123" mass="15263">MRNCYFPERIFIFILKVRDLEELRQQQVVQQNSMKKRNSKDNRKINEKQQILKDKFKRQIRIEICWRIKYKNQREQQKQRNNSSQSSDEVKIIHTTLTDQIKQLKLQYKVKKKVKELIQKNEK</sequence>
<keyword evidence="2" id="KW-1185">Reference proteome</keyword>
<organism evidence="1 2">
    <name type="scientific">Paramecium sonneborni</name>
    <dbReference type="NCBI Taxonomy" id="65129"/>
    <lineage>
        <taxon>Eukaryota</taxon>
        <taxon>Sar</taxon>
        <taxon>Alveolata</taxon>
        <taxon>Ciliophora</taxon>
        <taxon>Intramacronucleata</taxon>
        <taxon>Oligohymenophorea</taxon>
        <taxon>Peniculida</taxon>
        <taxon>Parameciidae</taxon>
        <taxon>Paramecium</taxon>
    </lineage>
</organism>
<reference evidence="1" key="1">
    <citation type="submission" date="2021-01" db="EMBL/GenBank/DDBJ databases">
        <authorList>
            <consortium name="Genoscope - CEA"/>
            <person name="William W."/>
        </authorList>
    </citation>
    <scope>NUCLEOTIDE SEQUENCE</scope>
</reference>